<keyword evidence="3" id="KW-1185">Reference proteome</keyword>
<name>A0A5B7D0C2_PORTR</name>
<proteinExistence type="predicted"/>
<feature type="region of interest" description="Disordered" evidence="1">
    <location>
        <begin position="1"/>
        <end position="28"/>
    </location>
</feature>
<sequence length="143" mass="15433">MKGGREEGLGPGHGGLLKTPLPPPLSHSTSPFHHLLHQESQNYLETHENSRKYIYSIVSVASGPSEAELGRCGTEQQRPWWKAVIGEEEAGRSRSCIGVSARAGAGVSPGLQVQEQDGKGSDAKDTRCSGLTWCCVVYYGVLW</sequence>
<evidence type="ECO:0000313" key="2">
    <source>
        <dbReference type="EMBL" id="MPC14908.1"/>
    </source>
</evidence>
<evidence type="ECO:0000313" key="3">
    <source>
        <dbReference type="Proteomes" id="UP000324222"/>
    </source>
</evidence>
<protein>
    <submittedName>
        <fullName evidence="2">Uncharacterized protein</fullName>
    </submittedName>
</protein>
<dbReference type="AlphaFoldDB" id="A0A5B7D0C2"/>
<evidence type="ECO:0000256" key="1">
    <source>
        <dbReference type="SAM" id="MobiDB-lite"/>
    </source>
</evidence>
<organism evidence="2 3">
    <name type="scientific">Portunus trituberculatus</name>
    <name type="common">Swimming crab</name>
    <name type="synonym">Neptunus trituberculatus</name>
    <dbReference type="NCBI Taxonomy" id="210409"/>
    <lineage>
        <taxon>Eukaryota</taxon>
        <taxon>Metazoa</taxon>
        <taxon>Ecdysozoa</taxon>
        <taxon>Arthropoda</taxon>
        <taxon>Crustacea</taxon>
        <taxon>Multicrustacea</taxon>
        <taxon>Malacostraca</taxon>
        <taxon>Eumalacostraca</taxon>
        <taxon>Eucarida</taxon>
        <taxon>Decapoda</taxon>
        <taxon>Pleocyemata</taxon>
        <taxon>Brachyura</taxon>
        <taxon>Eubrachyura</taxon>
        <taxon>Portunoidea</taxon>
        <taxon>Portunidae</taxon>
        <taxon>Portuninae</taxon>
        <taxon>Portunus</taxon>
    </lineage>
</organism>
<accession>A0A5B7D0C2</accession>
<dbReference type="Proteomes" id="UP000324222">
    <property type="component" value="Unassembled WGS sequence"/>
</dbReference>
<reference evidence="2 3" key="1">
    <citation type="submission" date="2019-05" db="EMBL/GenBank/DDBJ databases">
        <title>Another draft genome of Portunus trituberculatus and its Hox gene families provides insights of decapod evolution.</title>
        <authorList>
            <person name="Jeong J.-H."/>
            <person name="Song I."/>
            <person name="Kim S."/>
            <person name="Choi T."/>
            <person name="Kim D."/>
            <person name="Ryu S."/>
            <person name="Kim W."/>
        </authorList>
    </citation>
    <scope>NUCLEOTIDE SEQUENCE [LARGE SCALE GENOMIC DNA]</scope>
    <source>
        <tissue evidence="2">Muscle</tissue>
    </source>
</reference>
<dbReference type="EMBL" id="VSRR010000388">
    <property type="protein sequence ID" value="MPC14908.1"/>
    <property type="molecule type" value="Genomic_DNA"/>
</dbReference>
<gene>
    <name evidence="2" type="ORF">E2C01_007686</name>
</gene>
<comment type="caution">
    <text evidence="2">The sequence shown here is derived from an EMBL/GenBank/DDBJ whole genome shotgun (WGS) entry which is preliminary data.</text>
</comment>